<dbReference type="EMBL" id="RZYA01000008">
    <property type="protein sequence ID" value="RVU23105.1"/>
    <property type="molecule type" value="Genomic_DNA"/>
</dbReference>
<dbReference type="PROSITE" id="PS50011">
    <property type="entry name" value="PROTEIN_KINASE_DOM"/>
    <property type="match status" value="1"/>
</dbReference>
<dbReference type="Proteomes" id="UP000283128">
    <property type="component" value="Unassembled WGS sequence"/>
</dbReference>
<keyword evidence="3" id="KW-1185">Reference proteome</keyword>
<protein>
    <recommendedName>
        <fullName evidence="1">Protein kinase domain-containing protein</fullName>
    </recommendedName>
</protein>
<sequence length="66" mass="6341">MARAADAIGLTGTGLRIGTAAYMAPEQAMGQTVTPATDVFALGVLAAYVAGGVLPFGGGPESADGS</sequence>
<dbReference type="InterPro" id="IPR011009">
    <property type="entry name" value="Kinase-like_dom_sf"/>
</dbReference>
<dbReference type="GO" id="GO:0004672">
    <property type="term" value="F:protein kinase activity"/>
    <property type="evidence" value="ECO:0007669"/>
    <property type="project" value="InterPro"/>
</dbReference>
<comment type="caution">
    <text evidence="2">The sequence shown here is derived from an EMBL/GenBank/DDBJ whole genome shotgun (WGS) entry which is preliminary data.</text>
</comment>
<dbReference type="InterPro" id="IPR000719">
    <property type="entry name" value="Prot_kinase_dom"/>
</dbReference>
<gene>
    <name evidence="2" type="ORF">EOT10_18795</name>
</gene>
<proteinExistence type="predicted"/>
<accession>A0A3S2XU61</accession>
<evidence type="ECO:0000313" key="3">
    <source>
        <dbReference type="Proteomes" id="UP000283128"/>
    </source>
</evidence>
<name>A0A3S2XU61_9ACTN</name>
<evidence type="ECO:0000259" key="1">
    <source>
        <dbReference type="PROSITE" id="PS50011"/>
    </source>
</evidence>
<feature type="domain" description="Protein kinase" evidence="1">
    <location>
        <begin position="1"/>
        <end position="66"/>
    </location>
</feature>
<dbReference type="Gene3D" id="1.10.510.10">
    <property type="entry name" value="Transferase(Phosphotransferase) domain 1"/>
    <property type="match status" value="1"/>
</dbReference>
<dbReference type="GO" id="GO:0005524">
    <property type="term" value="F:ATP binding"/>
    <property type="evidence" value="ECO:0007669"/>
    <property type="project" value="InterPro"/>
</dbReference>
<dbReference type="SUPFAM" id="SSF56112">
    <property type="entry name" value="Protein kinase-like (PK-like)"/>
    <property type="match status" value="1"/>
</dbReference>
<reference evidence="2 3" key="1">
    <citation type="submission" date="2019-01" db="EMBL/GenBank/DDBJ databases">
        <title>Genome sequences of Streptomyces and Rhizobium isolates collected from root and soil.</title>
        <authorList>
            <person name="Chhettri S."/>
            <person name="Sevigny J.L."/>
            <person name="Sen A."/>
            <person name="Ennis N."/>
            <person name="Tisa L."/>
        </authorList>
    </citation>
    <scope>NUCLEOTIDE SEQUENCE [LARGE SCALE GENOMIC DNA]</scope>
    <source>
        <strain evidence="2 3">San01</strain>
    </source>
</reference>
<evidence type="ECO:0000313" key="2">
    <source>
        <dbReference type="EMBL" id="RVU23105.1"/>
    </source>
</evidence>
<dbReference type="AlphaFoldDB" id="A0A3S2XU61"/>
<organism evidence="2 3">
    <name type="scientific">Streptomyces antnestii</name>
    <dbReference type="NCBI Taxonomy" id="2494256"/>
    <lineage>
        <taxon>Bacteria</taxon>
        <taxon>Bacillati</taxon>
        <taxon>Actinomycetota</taxon>
        <taxon>Actinomycetes</taxon>
        <taxon>Kitasatosporales</taxon>
        <taxon>Streptomycetaceae</taxon>
        <taxon>Streptomyces</taxon>
    </lineage>
</organism>